<keyword evidence="3 17" id="KW-0444">Lipid biosynthesis</keyword>
<keyword evidence="13 17" id="KW-0594">Phospholipid biosynthesis</keyword>
<evidence type="ECO:0000256" key="18">
    <source>
        <dbReference type="SAM" id="Phobius"/>
    </source>
</evidence>
<evidence type="ECO:0000256" key="13">
    <source>
        <dbReference type="ARBA" id="ARBA00023209"/>
    </source>
</evidence>
<evidence type="ECO:0000256" key="8">
    <source>
        <dbReference type="ARBA" id="ARBA00022824"/>
    </source>
</evidence>
<evidence type="ECO:0000313" key="20">
    <source>
        <dbReference type="Proteomes" id="UP000006310"/>
    </source>
</evidence>
<evidence type="ECO:0000256" key="16">
    <source>
        <dbReference type="ARBA" id="ARBA00052459"/>
    </source>
</evidence>
<dbReference type="GO" id="GO:0006656">
    <property type="term" value="P:phosphatidylcholine biosynthetic process"/>
    <property type="evidence" value="ECO:0007669"/>
    <property type="project" value="UniProtKB-UniRule"/>
</dbReference>
<evidence type="ECO:0000256" key="11">
    <source>
        <dbReference type="ARBA" id="ARBA00023128"/>
    </source>
</evidence>
<dbReference type="GO" id="GO:0032259">
    <property type="term" value="P:methylation"/>
    <property type="evidence" value="ECO:0007669"/>
    <property type="project" value="UniProtKB-KW"/>
</dbReference>
<reference evidence="19 20" key="1">
    <citation type="journal article" date="2011" name="Proc. Natl. Acad. Sci. U.S.A.">
        <title>Evolutionary erosion of yeast sex chromosomes by mating-type switching accidents.</title>
        <authorList>
            <person name="Gordon J.L."/>
            <person name="Armisen D."/>
            <person name="Proux-Wera E."/>
            <person name="Oheigeartaigh S.S."/>
            <person name="Byrne K.P."/>
            <person name="Wolfe K.H."/>
        </authorList>
    </citation>
    <scope>NUCLEOTIDE SEQUENCE [LARGE SCALE GENOMIC DNA]</scope>
    <source>
        <strain evidence="20">ATCC MYA-139 / BCRC 22969 / CBS 8797 / CCRC 22969 / KCTC 17520 / NBRC 10181 / NCYC 3082</strain>
    </source>
</reference>
<evidence type="ECO:0000256" key="3">
    <source>
        <dbReference type="ARBA" id="ARBA00022516"/>
    </source>
</evidence>
<keyword evidence="10 17" id="KW-0443">Lipid metabolism</keyword>
<feature type="transmembrane region" description="Helical" evidence="18">
    <location>
        <begin position="26"/>
        <end position="44"/>
    </location>
</feature>
<evidence type="ECO:0000256" key="1">
    <source>
        <dbReference type="ARBA" id="ARBA00004969"/>
    </source>
</evidence>
<keyword evidence="12 17" id="KW-0472">Membrane</keyword>
<comment type="similarity">
    <text evidence="17">Belongs to the class VI-like SAM-binding methyltransferase superfamily. PEMT/PEM2 methyltransferase family.</text>
</comment>
<feature type="transmembrane region" description="Helical" evidence="18">
    <location>
        <begin position="65"/>
        <end position="83"/>
    </location>
</feature>
<feature type="transmembrane region" description="Helical" evidence="18">
    <location>
        <begin position="163"/>
        <end position="186"/>
    </location>
</feature>
<keyword evidence="8 17" id="KW-0256">Endoplasmic reticulum</keyword>
<accession>J7RG21</accession>
<dbReference type="GeneID" id="34524113"/>
<dbReference type="Pfam" id="PF04191">
    <property type="entry name" value="PEMT"/>
    <property type="match status" value="1"/>
</dbReference>
<comment type="pathway">
    <text evidence="1 17">Phospholipid metabolism; phosphatidylcholine biosynthesis.</text>
</comment>
<evidence type="ECO:0000256" key="12">
    <source>
        <dbReference type="ARBA" id="ARBA00023136"/>
    </source>
</evidence>
<feature type="topological domain" description="Lumenal" evidence="17">
    <location>
        <begin position="46"/>
        <end position="57"/>
    </location>
</feature>
<dbReference type="PANTHER" id="PTHR15458">
    <property type="entry name" value="PHOSPHATIDYLETHANOLAMINE N-METHYLTRANSFERASE"/>
    <property type="match status" value="1"/>
</dbReference>
<dbReference type="PIRSF" id="PIRSF005444">
    <property type="entry name" value="PEMT"/>
    <property type="match status" value="1"/>
</dbReference>
<comment type="catalytic activity">
    <reaction evidence="15">
        <text>a 1,2-diacyl-sn-glycero-3-phospho-N,N-dimethylethanolamine + S-adenosyl-L-methionine = a 1,2-diacyl-sn-glycero-3-phosphocholine + S-adenosyl-L-homocysteine + H(+)</text>
        <dbReference type="Rhea" id="RHEA:32739"/>
        <dbReference type="ChEBI" id="CHEBI:15378"/>
        <dbReference type="ChEBI" id="CHEBI:57643"/>
        <dbReference type="ChEBI" id="CHEBI:57856"/>
        <dbReference type="ChEBI" id="CHEBI:59789"/>
        <dbReference type="ChEBI" id="CHEBI:64572"/>
        <dbReference type="EC" id="2.1.1.71"/>
    </reaction>
</comment>
<dbReference type="OMA" id="PTFWNIA"/>
<protein>
    <recommendedName>
        <fullName evidence="17">Phosphatidyl-N-methylethanolamine N-methyltransferase</fullName>
        <ecNumber evidence="17">2.1.1.71</ecNumber>
    </recommendedName>
    <alternativeName>
        <fullName evidence="17">Phospholipid methyltransferase</fullName>
        <shortName evidence="17">PLMT</shortName>
    </alternativeName>
</protein>
<dbReference type="STRING" id="1071383.J7RG21"/>
<feature type="binding site" evidence="17">
    <location>
        <begin position="111"/>
        <end position="113"/>
    </location>
    <ligand>
        <name>S-adenosyl-L-methionine</name>
        <dbReference type="ChEBI" id="CHEBI:59789"/>
    </ligand>
</feature>
<comment type="pathway">
    <text evidence="2">Lipid metabolism.</text>
</comment>
<evidence type="ECO:0000313" key="19">
    <source>
        <dbReference type="EMBL" id="CCK68463.1"/>
    </source>
</evidence>
<dbReference type="GO" id="GO:0005789">
    <property type="term" value="C:endoplasmic reticulum membrane"/>
    <property type="evidence" value="ECO:0007669"/>
    <property type="project" value="UniProtKB-SubCell"/>
</dbReference>
<comment type="subcellular location">
    <subcellularLocation>
        <location evidence="17">Endoplasmic reticulum membrane</location>
        <topology evidence="17">Multi-pass membrane protein</topology>
    </subcellularLocation>
    <subcellularLocation>
        <location evidence="17">Mitochondrion membrane</location>
        <topology evidence="17">Multi-pass membrane protein</topology>
    </subcellularLocation>
</comment>
<evidence type="ECO:0000256" key="14">
    <source>
        <dbReference type="ARBA" id="ARBA00023264"/>
    </source>
</evidence>
<keyword evidence="20" id="KW-1185">Reference proteome</keyword>
<keyword evidence="6 17" id="KW-0949">S-adenosyl-L-methionine</keyword>
<evidence type="ECO:0000256" key="9">
    <source>
        <dbReference type="ARBA" id="ARBA00022989"/>
    </source>
</evidence>
<keyword evidence="14 17" id="KW-1208">Phospholipid metabolism</keyword>
<dbReference type="RefSeq" id="XP_022462709.1">
    <property type="nucleotide sequence ID" value="XM_022611285.1"/>
</dbReference>
<reference evidence="20" key="2">
    <citation type="submission" date="2012-08" db="EMBL/GenBank/DDBJ databases">
        <title>Genome sequence of Kazachstania naganishii.</title>
        <authorList>
            <person name="Gordon J.L."/>
            <person name="Armisen D."/>
            <person name="Proux-Wera E."/>
            <person name="OhEigeartaigh S.S."/>
            <person name="Byrne K.P."/>
            <person name="Wolfe K.H."/>
        </authorList>
    </citation>
    <scope>NUCLEOTIDE SEQUENCE [LARGE SCALE GENOMIC DNA]</scope>
    <source>
        <strain evidence="20">ATCC MYA-139 / BCRC 22969 / CBS 8797 / CCRC 22969 / KCTC 17520 / NBRC 10181 / NCYC 3082</strain>
    </source>
</reference>
<dbReference type="EC" id="2.1.1.71" evidence="17"/>
<dbReference type="KEGG" id="kng:KNAG_0B00140"/>
<dbReference type="GO" id="GO:0000773">
    <property type="term" value="F:phosphatidyl-N-methylethanolamine N-methyltransferase activity"/>
    <property type="evidence" value="ECO:0007669"/>
    <property type="project" value="UniProtKB-UniRule"/>
</dbReference>
<evidence type="ECO:0000256" key="5">
    <source>
        <dbReference type="ARBA" id="ARBA00022679"/>
    </source>
</evidence>
<dbReference type="GO" id="GO:0031966">
    <property type="term" value="C:mitochondrial membrane"/>
    <property type="evidence" value="ECO:0007669"/>
    <property type="project" value="UniProtKB-SubCell"/>
</dbReference>
<gene>
    <name evidence="19" type="primary">KNAG0B00140</name>
    <name evidence="19" type="ordered locus">KNAG_0B00140</name>
</gene>
<feature type="topological domain" description="Lumenal" evidence="17">
    <location>
        <begin position="1"/>
        <end position="24"/>
    </location>
</feature>
<evidence type="ECO:0000256" key="7">
    <source>
        <dbReference type="ARBA" id="ARBA00022692"/>
    </source>
</evidence>
<keyword evidence="4 17" id="KW-0489">Methyltransferase</keyword>
<dbReference type="Gene3D" id="1.20.120.1630">
    <property type="match status" value="1"/>
</dbReference>
<feature type="binding site" evidence="17">
    <location>
        <begin position="193"/>
        <end position="194"/>
    </location>
    <ligand>
        <name>S-adenosyl-L-methionine</name>
        <dbReference type="ChEBI" id="CHEBI:59789"/>
    </ligand>
</feature>
<dbReference type="HAMAP" id="MF_03216">
    <property type="entry name" value="PLMT"/>
    <property type="match status" value="1"/>
</dbReference>
<keyword evidence="9 17" id="KW-1133">Transmembrane helix</keyword>
<feature type="intramembrane region" description="Helical" evidence="17">
    <location>
        <begin position="25"/>
        <end position="45"/>
    </location>
</feature>
<dbReference type="eggNOG" id="KOG4142">
    <property type="taxonomic scope" value="Eukaryota"/>
</dbReference>
<dbReference type="UniPathway" id="UPA00753"/>
<sequence>MDGSQVAEFVKRVLVDVRAVRFDELHFQRAAACVVFNPVFWNIAARIEYKTHLLTRITGSPRRGCYLLAVVIFSLGILRDLLFQRALSFQSVSQTLVQQPWCAKIGYGCLALGQLLVCTSMYQLGVTGTYLGDYFGILMKERVTTFPFNVCDNPMYQGSTLSFLGISLVKGSPPGLVIAVLVYAMYKIALRFEEPFTAKIYAKRDRDVQSKSQ</sequence>
<dbReference type="PROSITE" id="PS51599">
    <property type="entry name" value="SAM_PEMT_PEM2"/>
    <property type="match status" value="1"/>
</dbReference>
<evidence type="ECO:0000256" key="10">
    <source>
        <dbReference type="ARBA" id="ARBA00023098"/>
    </source>
</evidence>
<dbReference type="HOGENOM" id="CLU_086119_0_0_1"/>
<dbReference type="OrthoDB" id="8300106at2759"/>
<proteinExistence type="inferred from homology"/>
<dbReference type="FunFam" id="1.20.120.1630:FF:000005">
    <property type="entry name" value="Phosphatidylethanolamine N-methyltransferase"/>
    <property type="match status" value="1"/>
</dbReference>
<dbReference type="AlphaFoldDB" id="J7RG21"/>
<dbReference type="EMBL" id="HE978315">
    <property type="protein sequence ID" value="CCK68463.1"/>
    <property type="molecule type" value="Genomic_DNA"/>
</dbReference>
<dbReference type="PANTHER" id="PTHR15458:SF5">
    <property type="entry name" value="PHOSPHATIDYLETHANOLAMINE N-METHYLTRANSFERASE"/>
    <property type="match status" value="1"/>
</dbReference>
<keyword evidence="7 17" id="KW-0812">Transmembrane</keyword>
<dbReference type="Proteomes" id="UP000006310">
    <property type="component" value="Chromosome 2"/>
</dbReference>
<comment type="caution">
    <text evidence="17">Lacks conserved residue(s) required for the propagation of feature annotation.</text>
</comment>
<name>J7RG21_HUIN7</name>
<comment type="function">
    <text evidence="17">Catalyzes the second two steps of the methylation pathway of phosphatidylcholine biosynthesis, the SAM-dependent methylation of phosphatidylmonomethylethanolamine (PMME) to phosphatidyldimethylethanolamine (PDME) and of PDME to phosphatidylcholine (PC).</text>
</comment>
<dbReference type="InterPro" id="IPR007318">
    <property type="entry name" value="Phopholipid_MeTrfase"/>
</dbReference>
<keyword evidence="11 17" id="KW-0496">Mitochondrion</keyword>
<evidence type="ECO:0000256" key="15">
    <source>
        <dbReference type="ARBA" id="ARBA00051252"/>
    </source>
</evidence>
<evidence type="ECO:0000256" key="2">
    <source>
        <dbReference type="ARBA" id="ARBA00005189"/>
    </source>
</evidence>
<evidence type="ECO:0000256" key="6">
    <source>
        <dbReference type="ARBA" id="ARBA00022691"/>
    </source>
</evidence>
<evidence type="ECO:0000256" key="17">
    <source>
        <dbReference type="HAMAP-Rule" id="MF_03216"/>
    </source>
</evidence>
<evidence type="ECO:0000256" key="4">
    <source>
        <dbReference type="ARBA" id="ARBA00022603"/>
    </source>
</evidence>
<dbReference type="InterPro" id="IPR024960">
    <property type="entry name" value="PEMT/MFAP"/>
</dbReference>
<keyword evidence="5 17" id="KW-0808">Transferase</keyword>
<feature type="topological domain" description="Lumenal" evidence="17">
    <location>
        <begin position="128"/>
        <end position="170"/>
    </location>
</feature>
<comment type="catalytic activity">
    <reaction evidence="16 17">
        <text>a 1,2-diacyl-sn-glycero-3-phospho-N-methylethanolamine + S-adenosyl-L-methionine = a 1,2-diacyl-sn-glycero-3-phospho-N,N-dimethylethanolamine + S-adenosyl-L-homocysteine + H(+)</text>
        <dbReference type="Rhea" id="RHEA:32735"/>
        <dbReference type="ChEBI" id="CHEBI:15378"/>
        <dbReference type="ChEBI" id="CHEBI:57856"/>
        <dbReference type="ChEBI" id="CHEBI:59789"/>
        <dbReference type="ChEBI" id="CHEBI:64572"/>
        <dbReference type="ChEBI" id="CHEBI:64573"/>
        <dbReference type="EC" id="2.1.1.71"/>
    </reaction>
</comment>
<feature type="topological domain" description="Cytoplasmic" evidence="17">
    <location>
        <begin position="192"/>
        <end position="213"/>
    </location>
</feature>
<organism evidence="19 20">
    <name type="scientific">Huiozyma naganishii (strain ATCC MYA-139 / BCRC 22969 / CBS 8797 / KCTC 17520 / NBRC 10181 / NCYC 3082 / Yp74L-3)</name>
    <name type="common">Yeast</name>
    <name type="synonym">Kazachstania naganishii</name>
    <dbReference type="NCBI Taxonomy" id="1071383"/>
    <lineage>
        <taxon>Eukaryota</taxon>
        <taxon>Fungi</taxon>
        <taxon>Dikarya</taxon>
        <taxon>Ascomycota</taxon>
        <taxon>Saccharomycotina</taxon>
        <taxon>Saccharomycetes</taxon>
        <taxon>Saccharomycetales</taxon>
        <taxon>Saccharomycetaceae</taxon>
        <taxon>Huiozyma</taxon>
    </lineage>
</organism>